<accession>A0A931NAF0</accession>
<reference evidence="2" key="1">
    <citation type="submission" date="2020-12" db="EMBL/GenBank/DDBJ databases">
        <title>The genome sequence of Inhella sp. 4Y17.</title>
        <authorList>
            <person name="Liu Y."/>
        </authorList>
    </citation>
    <scope>NUCLEOTIDE SEQUENCE</scope>
    <source>
        <strain evidence="2">4Y10</strain>
    </source>
</reference>
<dbReference type="Proteomes" id="UP000620139">
    <property type="component" value="Unassembled WGS sequence"/>
</dbReference>
<dbReference type="AlphaFoldDB" id="A0A931NAF0"/>
<dbReference type="GO" id="GO:0015628">
    <property type="term" value="P:protein secretion by the type II secretion system"/>
    <property type="evidence" value="ECO:0007669"/>
    <property type="project" value="InterPro"/>
</dbReference>
<keyword evidence="1" id="KW-0812">Transmembrane</keyword>
<evidence type="ECO:0000313" key="2">
    <source>
        <dbReference type="EMBL" id="MBH9552408.1"/>
    </source>
</evidence>
<name>A0A931NAF0_9BURK</name>
<evidence type="ECO:0000313" key="3">
    <source>
        <dbReference type="Proteomes" id="UP000620139"/>
    </source>
</evidence>
<keyword evidence="1" id="KW-0472">Membrane</keyword>
<keyword evidence="3" id="KW-1185">Reference proteome</keyword>
<dbReference type="EMBL" id="JAEDAL010000002">
    <property type="protein sequence ID" value="MBH9552408.1"/>
    <property type="molecule type" value="Genomic_DNA"/>
</dbReference>
<proteinExistence type="predicted"/>
<sequence>MNASPLRFLGWPVPAAVRPGFETLQAHWQRLAPRERLGLQVALAALGLLLLVSVAVNPAFKTLRQAPNQQAQLRHQLQAMQEQAAEAAVLRSRPTVPAEQAQQALKAATEQLGSGSTVELQGGQARVVLREVEGEALRRYLADLRSTARARPVEAQLQRGPRGYNGSLLLQLGSQP</sequence>
<organism evidence="2 3">
    <name type="scientific">Inhella gelatinilytica</name>
    <dbReference type="NCBI Taxonomy" id="2795030"/>
    <lineage>
        <taxon>Bacteria</taxon>
        <taxon>Pseudomonadati</taxon>
        <taxon>Pseudomonadota</taxon>
        <taxon>Betaproteobacteria</taxon>
        <taxon>Burkholderiales</taxon>
        <taxon>Sphaerotilaceae</taxon>
        <taxon>Inhella</taxon>
    </lineage>
</organism>
<dbReference type="RefSeq" id="WP_198100021.1">
    <property type="nucleotide sequence ID" value="NZ_JAEDAL010000002.1"/>
</dbReference>
<gene>
    <name evidence="2" type="ORF">I7X43_06030</name>
</gene>
<dbReference type="GO" id="GO:0015627">
    <property type="term" value="C:type II protein secretion system complex"/>
    <property type="evidence" value="ECO:0007669"/>
    <property type="project" value="InterPro"/>
</dbReference>
<protein>
    <submittedName>
        <fullName evidence="2">Type II secretion system protein M</fullName>
    </submittedName>
</protein>
<dbReference type="Pfam" id="PF04612">
    <property type="entry name" value="T2SSM"/>
    <property type="match status" value="1"/>
</dbReference>
<feature type="transmembrane region" description="Helical" evidence="1">
    <location>
        <begin position="37"/>
        <end position="60"/>
    </location>
</feature>
<evidence type="ECO:0000256" key="1">
    <source>
        <dbReference type="SAM" id="Phobius"/>
    </source>
</evidence>
<keyword evidence="1" id="KW-1133">Transmembrane helix</keyword>
<comment type="caution">
    <text evidence="2">The sequence shown here is derived from an EMBL/GenBank/DDBJ whole genome shotgun (WGS) entry which is preliminary data.</text>
</comment>
<dbReference type="InterPro" id="IPR007690">
    <property type="entry name" value="T2SS_GspM"/>
</dbReference>